<protein>
    <recommendedName>
        <fullName evidence="2">histidine kinase</fullName>
        <ecNumber evidence="2">2.7.13.3</ecNumber>
    </recommendedName>
</protein>
<dbReference type="GO" id="GO:0000156">
    <property type="term" value="F:phosphorelay response regulator activity"/>
    <property type="evidence" value="ECO:0007669"/>
    <property type="project" value="TreeGrafter"/>
</dbReference>
<keyword evidence="5" id="KW-0547">Nucleotide-binding</keyword>
<keyword evidence="6 12" id="KW-0418">Kinase</keyword>
<dbReference type="PROSITE" id="PS50109">
    <property type="entry name" value="HIS_KIN"/>
    <property type="match status" value="1"/>
</dbReference>
<dbReference type="InterPro" id="IPR003594">
    <property type="entry name" value="HATPase_dom"/>
</dbReference>
<keyword evidence="10" id="KW-0472">Membrane</keyword>
<evidence type="ECO:0000256" key="2">
    <source>
        <dbReference type="ARBA" id="ARBA00012438"/>
    </source>
</evidence>
<keyword evidence="10" id="KW-1133">Transmembrane helix</keyword>
<dbReference type="Proteomes" id="UP001232019">
    <property type="component" value="Chromosome"/>
</dbReference>
<dbReference type="GO" id="GO:0007234">
    <property type="term" value="P:osmosensory signaling via phosphorelay pathway"/>
    <property type="evidence" value="ECO:0007669"/>
    <property type="project" value="TreeGrafter"/>
</dbReference>
<dbReference type="InterPro" id="IPR003661">
    <property type="entry name" value="HisK_dim/P_dom"/>
</dbReference>
<dbReference type="InterPro" id="IPR004358">
    <property type="entry name" value="Sig_transdc_His_kin-like_C"/>
</dbReference>
<evidence type="ECO:0000256" key="4">
    <source>
        <dbReference type="ARBA" id="ARBA00022679"/>
    </source>
</evidence>
<dbReference type="Gene3D" id="3.30.565.10">
    <property type="entry name" value="Histidine kinase-like ATPase, C-terminal domain"/>
    <property type="match status" value="1"/>
</dbReference>
<feature type="transmembrane region" description="Helical" evidence="10">
    <location>
        <begin position="55"/>
        <end position="76"/>
    </location>
</feature>
<dbReference type="SMART" id="SM00387">
    <property type="entry name" value="HATPase_c"/>
    <property type="match status" value="1"/>
</dbReference>
<dbReference type="GO" id="GO:0005524">
    <property type="term" value="F:ATP binding"/>
    <property type="evidence" value="ECO:0007669"/>
    <property type="project" value="UniProtKB-KW"/>
</dbReference>
<keyword evidence="8" id="KW-0902">Two-component regulatory system</keyword>
<dbReference type="EC" id="2.7.13.3" evidence="2"/>
<dbReference type="GO" id="GO:0030295">
    <property type="term" value="F:protein kinase activator activity"/>
    <property type="evidence" value="ECO:0007669"/>
    <property type="project" value="TreeGrafter"/>
</dbReference>
<dbReference type="PANTHER" id="PTHR42878">
    <property type="entry name" value="TWO-COMPONENT HISTIDINE KINASE"/>
    <property type="match status" value="1"/>
</dbReference>
<evidence type="ECO:0000256" key="8">
    <source>
        <dbReference type="ARBA" id="ARBA00023012"/>
    </source>
</evidence>
<evidence type="ECO:0000256" key="3">
    <source>
        <dbReference type="ARBA" id="ARBA00022553"/>
    </source>
</evidence>
<feature type="coiled-coil region" evidence="9">
    <location>
        <begin position="115"/>
        <end position="177"/>
    </location>
</feature>
<keyword evidence="14" id="KW-1185">Reference proteome</keyword>
<evidence type="ECO:0000313" key="12">
    <source>
        <dbReference type="EMBL" id="WKK80594.2"/>
    </source>
</evidence>
<evidence type="ECO:0000256" key="10">
    <source>
        <dbReference type="SAM" id="Phobius"/>
    </source>
</evidence>
<comment type="catalytic activity">
    <reaction evidence="1">
        <text>ATP + protein L-histidine = ADP + protein N-phospho-L-histidine.</text>
        <dbReference type="EC" id="2.7.13.3"/>
    </reaction>
</comment>
<keyword evidence="4" id="KW-0808">Transferase</keyword>
<dbReference type="Gene3D" id="1.10.287.130">
    <property type="match status" value="1"/>
</dbReference>
<organism evidence="12">
    <name type="scientific">Marivirga arenosa</name>
    <dbReference type="NCBI Taxonomy" id="3059076"/>
    <lineage>
        <taxon>Bacteria</taxon>
        <taxon>Pseudomonadati</taxon>
        <taxon>Bacteroidota</taxon>
        <taxon>Cytophagia</taxon>
        <taxon>Cytophagales</taxon>
        <taxon>Marivirgaceae</taxon>
        <taxon>Marivirga</taxon>
    </lineage>
</organism>
<gene>
    <name evidence="12" type="ORF">QYS47_26335</name>
    <name evidence="13" type="ORF">QYS48_19920</name>
</gene>
<dbReference type="InterPro" id="IPR005467">
    <property type="entry name" value="His_kinase_dom"/>
</dbReference>
<keyword evidence="10" id="KW-0812">Transmembrane</keyword>
<dbReference type="KEGG" id="marp:QYS47_26335"/>
<dbReference type="PANTHER" id="PTHR42878:SF7">
    <property type="entry name" value="SENSOR HISTIDINE KINASE GLRK"/>
    <property type="match status" value="1"/>
</dbReference>
<keyword evidence="3" id="KW-0597">Phosphoprotein</keyword>
<evidence type="ECO:0000313" key="14">
    <source>
        <dbReference type="Proteomes" id="UP001244443"/>
    </source>
</evidence>
<dbReference type="InterPro" id="IPR050351">
    <property type="entry name" value="BphY/WalK/GraS-like"/>
</dbReference>
<evidence type="ECO:0000256" key="7">
    <source>
        <dbReference type="ARBA" id="ARBA00022840"/>
    </source>
</evidence>
<dbReference type="PRINTS" id="PR00344">
    <property type="entry name" value="BCTRLSENSOR"/>
</dbReference>
<keyword evidence="7" id="KW-0067">ATP-binding</keyword>
<evidence type="ECO:0000256" key="1">
    <source>
        <dbReference type="ARBA" id="ARBA00000085"/>
    </source>
</evidence>
<dbReference type="Pfam" id="PF02518">
    <property type="entry name" value="HATPase_c"/>
    <property type="match status" value="1"/>
</dbReference>
<dbReference type="EMBL" id="CP129970">
    <property type="protein sequence ID" value="WKK84424.1"/>
    <property type="molecule type" value="Genomic_DNA"/>
</dbReference>
<dbReference type="CDD" id="cd00082">
    <property type="entry name" value="HisKA"/>
    <property type="match status" value="1"/>
</dbReference>
<accession>A0AA49JI03</accession>
<feature type="domain" description="Histidine kinase" evidence="11">
    <location>
        <begin position="216"/>
        <end position="430"/>
    </location>
</feature>
<name>A0AA49GFX4_9BACT</name>
<proteinExistence type="predicted"/>
<evidence type="ECO:0000259" key="11">
    <source>
        <dbReference type="PROSITE" id="PS50109"/>
    </source>
</evidence>
<sequence>MRNYFNYSIVLTLISFLLLVVAQPIEASGTNNISSEELGILTYFFELNPDELSNIVRALSFGLLSLGIVGIAFSFMDAGSKRIRRHNDYLEVLVKERTRTLEEKHNQLVAQNTDYKEALALISEQKEEIETAQQDLVTKNKDLTEALEEIQSQNEVIDRERTKLEQAKRIIQTQNKKLLSIARNLDQQVQERTIELSKSNQLLIEKNKELDEFIYKSAHDLRGPIARFKGLSQLIQMEYEQNNDISTHLDHLNHSANHMDNMLRRLSNVYEISARPISPQPIDIQLILDTVFDRLSGEENLDIIDIDIENNLAKPVKIDPSLLHLILKNLIGNAVRFQDPLKLQKWVKVKFDMVDHNLIISVKDNGIGIKKDQIQNIFDLFYVGSELPKGPGLGLYICKIITNKLNGDINLNYSELERETEFKASIPIID</sequence>
<evidence type="ECO:0000313" key="13">
    <source>
        <dbReference type="EMBL" id="WKK84424.1"/>
    </source>
</evidence>
<dbReference type="SUPFAM" id="SSF47384">
    <property type="entry name" value="Homodimeric domain of signal transducing histidine kinase"/>
    <property type="match status" value="1"/>
</dbReference>
<dbReference type="GO" id="GO:0000155">
    <property type="term" value="F:phosphorelay sensor kinase activity"/>
    <property type="evidence" value="ECO:0007669"/>
    <property type="project" value="InterPro"/>
</dbReference>
<evidence type="ECO:0000256" key="5">
    <source>
        <dbReference type="ARBA" id="ARBA00022741"/>
    </source>
</evidence>
<dbReference type="InterPro" id="IPR036097">
    <property type="entry name" value="HisK_dim/P_sf"/>
</dbReference>
<dbReference type="InterPro" id="IPR036890">
    <property type="entry name" value="HATPase_C_sf"/>
</dbReference>
<evidence type="ECO:0000256" key="9">
    <source>
        <dbReference type="SAM" id="Coils"/>
    </source>
</evidence>
<accession>A0AA49GFX4</accession>
<dbReference type="Proteomes" id="UP001244443">
    <property type="component" value="Chromosome"/>
</dbReference>
<dbReference type="RefSeq" id="WP_302100767.1">
    <property type="nucleotide sequence ID" value="NZ_CP129968.2"/>
</dbReference>
<dbReference type="SUPFAM" id="SSF55874">
    <property type="entry name" value="ATPase domain of HSP90 chaperone/DNA topoisomerase II/histidine kinase"/>
    <property type="match status" value="1"/>
</dbReference>
<dbReference type="AlphaFoldDB" id="A0AA49GFX4"/>
<reference evidence="12 14" key="1">
    <citation type="submission" date="2023-08" db="EMBL/GenBank/DDBJ databases">
        <title>Comparative genomics and taxonomic characterization of three novel marine species of genus Marivirga.</title>
        <authorList>
            <person name="Muhammad N."/>
            <person name="Kim S.-G."/>
        </authorList>
    </citation>
    <scope>NUCLEOTIDE SEQUENCE</scope>
    <source>
        <strain evidence="13 14">ABR2-2</strain>
        <strain evidence="12">BKB1-2</strain>
    </source>
</reference>
<dbReference type="EMBL" id="CP129968">
    <property type="protein sequence ID" value="WKK80594.2"/>
    <property type="molecule type" value="Genomic_DNA"/>
</dbReference>
<evidence type="ECO:0000256" key="6">
    <source>
        <dbReference type="ARBA" id="ARBA00022777"/>
    </source>
</evidence>
<keyword evidence="9" id="KW-0175">Coiled coil</keyword>